<name>A7UQZ0_ANOGA</name>
<dbReference type="InParanoid" id="A7UQZ0"/>
<proteinExistence type="predicted"/>
<sequence length="321" mass="36544">MAFCVVETHGPKGHGELSAVPSSWVQGTSSGKTYLLWPNQNIRDISTLLCDAESVPSKGWSSQQCIMKRNNIQNYADATKIMAEMSGDSSSDYEAAAIKQKKMFHLIKICSQKALENINQTIEDSVIESNECKESEYLDMLGDVTHTEEEWLMHQEGIEENCQRCKTFREEEKWALQQLLEGQQKMFKRLGVIERQLDVILNSHNKHQTTTANRAFQTISNVEDLDCFNIKLVNEEYFEEVVTNLILLVSDIDPESRILSTLDLIFDKEFLTTCSWTGVSKSCSKIPIIAYKNVQKLFQRVGSTQNVVVSDESVAQFFMKK</sequence>
<reference evidence="2" key="1">
    <citation type="journal article" date="2002" name="Science">
        <title>The genome sequence of the malaria mosquito Anopheles gambiae.</title>
        <authorList>
            <person name="Holt R.A."/>
            <person name="Subramanian G.M."/>
            <person name="Halpern A."/>
            <person name="Sutton G.G."/>
            <person name="Charlab R."/>
            <person name="Nusskern D.R."/>
            <person name="Wincker P."/>
            <person name="Clark A.G."/>
            <person name="Ribeiro J.M."/>
            <person name="Wides R."/>
            <person name="Salzberg S.L."/>
            <person name="Loftus B."/>
            <person name="Yandell M."/>
            <person name="Majoros W.H."/>
            <person name="Rusch D.B."/>
            <person name="Lai Z."/>
            <person name="Kraft C.L."/>
            <person name="Abril J.F."/>
            <person name="Anthouard V."/>
            <person name="Arensburger P."/>
            <person name="Atkinson P.W."/>
            <person name="Baden H."/>
            <person name="de Berardinis V."/>
            <person name="Baldwin D."/>
            <person name="Benes V."/>
            <person name="Biedler J."/>
            <person name="Blass C."/>
            <person name="Bolanos R."/>
            <person name="Boscus D."/>
            <person name="Barnstead M."/>
            <person name="Cai S."/>
            <person name="Center A."/>
            <person name="Chaturverdi K."/>
            <person name="Christophides G.K."/>
            <person name="Chrystal M.A."/>
            <person name="Clamp M."/>
            <person name="Cravchik A."/>
            <person name="Curwen V."/>
            <person name="Dana A."/>
            <person name="Delcher A."/>
            <person name="Dew I."/>
            <person name="Evans C.A."/>
            <person name="Flanigan M."/>
            <person name="Grundschober-Freimoser A."/>
            <person name="Friedli L."/>
            <person name="Gu Z."/>
            <person name="Guan P."/>
            <person name="Guigo R."/>
            <person name="Hillenmeyer M.E."/>
            <person name="Hladun S.L."/>
            <person name="Hogan J.R."/>
            <person name="Hong Y.S."/>
            <person name="Hoover J."/>
            <person name="Jaillon O."/>
            <person name="Ke Z."/>
            <person name="Kodira C."/>
            <person name="Kokoza E."/>
            <person name="Koutsos A."/>
            <person name="Letunic I."/>
            <person name="Levitsky A."/>
            <person name="Liang Y."/>
            <person name="Lin J.J."/>
            <person name="Lobo N.F."/>
            <person name="Lopez J.R."/>
            <person name="Malek J.A."/>
            <person name="McIntosh T.C."/>
            <person name="Meister S."/>
            <person name="Miller J."/>
            <person name="Mobarry C."/>
            <person name="Mongin E."/>
            <person name="Murphy S.D."/>
            <person name="O'Brochta D.A."/>
            <person name="Pfannkoch C."/>
            <person name="Qi R."/>
            <person name="Regier M.A."/>
            <person name="Remington K."/>
            <person name="Shao H."/>
            <person name="Sharakhova M.V."/>
            <person name="Sitter C.D."/>
            <person name="Shetty J."/>
            <person name="Smith T.J."/>
            <person name="Strong R."/>
            <person name="Sun J."/>
            <person name="Thomasova D."/>
            <person name="Ton L.Q."/>
            <person name="Topalis P."/>
            <person name="Tu Z."/>
            <person name="Unger M.F."/>
            <person name="Walenz B."/>
            <person name="Wang A."/>
            <person name="Wang J."/>
            <person name="Wang M."/>
            <person name="Wang X."/>
            <person name="Woodford K.J."/>
            <person name="Wortman J.R."/>
            <person name="Wu M."/>
            <person name="Yao A."/>
            <person name="Zdobnov E.M."/>
            <person name="Zhang H."/>
            <person name="Zhao Q."/>
            <person name="Zhao S."/>
            <person name="Zhu S.C."/>
            <person name="Zhimulev I."/>
            <person name="Coluzzi M."/>
            <person name="della Torre A."/>
            <person name="Roth C.W."/>
            <person name="Louis C."/>
            <person name="Kalush F."/>
            <person name="Mural R.J."/>
            <person name="Myers E.W."/>
            <person name="Adams M.D."/>
            <person name="Smith H.O."/>
            <person name="Broder S."/>
            <person name="Gardner M.J."/>
            <person name="Fraser C.M."/>
            <person name="Birney E."/>
            <person name="Bork P."/>
            <person name="Brey P.T."/>
            <person name="Venter J.C."/>
            <person name="Weissenbach J."/>
            <person name="Kafatos F.C."/>
            <person name="Collins F.H."/>
            <person name="Hoffman S.L."/>
        </authorList>
    </citation>
    <scope>NUCLEOTIDE SEQUENCE [LARGE SCALE GENOMIC DNA]</scope>
    <source>
        <strain evidence="2">PEST</strain>
    </source>
</reference>
<gene>
    <name evidence="2" type="ORF">AgaP_AGAP012552</name>
</gene>
<organism evidence="2">
    <name type="scientific">Anopheles gambiae</name>
    <name type="common">African malaria mosquito</name>
    <dbReference type="NCBI Taxonomy" id="7165"/>
    <lineage>
        <taxon>Eukaryota</taxon>
        <taxon>Metazoa</taxon>
        <taxon>Ecdysozoa</taxon>
        <taxon>Arthropoda</taxon>
        <taxon>Hexapoda</taxon>
        <taxon>Insecta</taxon>
        <taxon>Pterygota</taxon>
        <taxon>Neoptera</taxon>
        <taxon>Endopterygota</taxon>
        <taxon>Diptera</taxon>
        <taxon>Nematocera</taxon>
        <taxon>Culicoidea</taxon>
        <taxon>Culicidae</taxon>
        <taxon>Anophelinae</taxon>
        <taxon>Anopheles</taxon>
    </lineage>
</organism>
<dbReference type="AlphaFoldDB" id="A7UQZ0"/>
<comment type="caution">
    <text evidence="2">The sequence shown here is derived from an EMBL/GenBank/DDBJ whole genome shotgun (WGS) entry which is preliminary data.</text>
</comment>
<dbReference type="eggNOG" id="ENOG502TB0Q">
    <property type="taxonomic scope" value="Eukaryota"/>
</dbReference>
<dbReference type="OMA" id="IESNECK"/>
<dbReference type="Pfam" id="PF16064">
    <property type="entry name" value="DUF4806"/>
    <property type="match status" value="1"/>
</dbReference>
<dbReference type="InterPro" id="IPR032071">
    <property type="entry name" value="DUF4806"/>
</dbReference>
<accession>A7UQZ0</accession>
<feature type="domain" description="DUF4806" evidence="1">
    <location>
        <begin position="219"/>
        <end position="300"/>
    </location>
</feature>
<dbReference type="VEuPathDB" id="VectorBase:AGAP012715"/>
<dbReference type="VEuPathDB" id="VectorBase:AGAMI1_008158"/>
<reference evidence="2" key="3">
    <citation type="journal article" date="2004" name="Trends Parasitol.">
        <title>The Anopheles gambiae genome: an update.</title>
        <authorList>
            <person name="Mongin E."/>
            <person name="Louis C."/>
            <person name="Holt R.A."/>
            <person name="Birney E."/>
            <person name="Collins F.H."/>
        </authorList>
    </citation>
    <scope>NUCLEOTIDE SEQUENCE [LARGE SCALE GENOMIC DNA]</scope>
    <source>
        <strain evidence="2">PEST</strain>
    </source>
</reference>
<reference evidence="2" key="5">
    <citation type="submission" date="2011-05" db="EMBL/GenBank/DDBJ databases">
        <authorList>
            <consortium name="VectorBase"/>
        </authorList>
    </citation>
    <scope>NUCLEOTIDE SEQUENCE</scope>
    <source>
        <strain evidence="2">PEST</strain>
    </source>
</reference>
<dbReference type="PaxDb" id="7165-AGAP012552-PA"/>
<reference evidence="2" key="2">
    <citation type="submission" date="2002-03" db="EMBL/GenBank/DDBJ databases">
        <authorList>
            <consortium name="The Anopheles Genome Sequencing Consortium"/>
        </authorList>
    </citation>
    <scope>NUCLEOTIDE SEQUENCE</scope>
    <source>
        <strain evidence="2">PEST</strain>
    </source>
</reference>
<protein>
    <submittedName>
        <fullName evidence="2">AGAP012552-PA</fullName>
    </submittedName>
</protein>
<evidence type="ECO:0000259" key="1">
    <source>
        <dbReference type="Pfam" id="PF16064"/>
    </source>
</evidence>
<evidence type="ECO:0000313" key="2">
    <source>
        <dbReference type="EMBL" id="EDO64860.1"/>
    </source>
</evidence>
<reference evidence="2" key="4">
    <citation type="journal article" date="2007" name="Genome Biol.">
        <title>Update of the Anopheles gambiae PEST genome assembly.</title>
        <authorList>
            <person name="Sharakhova M.V."/>
            <person name="Hammond M.P."/>
            <person name="Lobo N.F."/>
            <person name="Krzywinski J."/>
            <person name="Unger M.F."/>
            <person name="Hillenmeyer M.E."/>
            <person name="Bruggner R.V."/>
            <person name="Birney E."/>
            <person name="Collins F.H."/>
        </authorList>
    </citation>
    <scope>NUCLEOTIDE SEQUENCE [LARGE SCALE GENOMIC DNA]</scope>
    <source>
        <strain evidence="2">PEST</strain>
    </source>
</reference>
<dbReference type="HOGENOM" id="CLU_790422_0_0_1"/>
<dbReference type="EMBL" id="AAAB01003216">
    <property type="protein sequence ID" value="EDO64860.1"/>
    <property type="molecule type" value="Genomic_DNA"/>
</dbReference>